<dbReference type="OrthoDB" id="594725at2"/>
<dbReference type="STRING" id="686796.SAMN04488104_1003160"/>
<evidence type="ECO:0000313" key="15">
    <source>
        <dbReference type="Proteomes" id="UP000199060"/>
    </source>
</evidence>
<keyword evidence="15" id="KW-1185">Reference proteome</keyword>
<dbReference type="Pfam" id="PF00672">
    <property type="entry name" value="HAMP"/>
    <property type="match status" value="1"/>
</dbReference>
<dbReference type="SUPFAM" id="SSF47384">
    <property type="entry name" value="Homodimeric domain of signal transducing histidine kinase"/>
    <property type="match status" value="1"/>
</dbReference>
<evidence type="ECO:0000256" key="3">
    <source>
        <dbReference type="ARBA" id="ARBA00012438"/>
    </source>
</evidence>
<evidence type="ECO:0000256" key="7">
    <source>
        <dbReference type="ARBA" id="ARBA00022777"/>
    </source>
</evidence>
<dbReference type="PROSITE" id="PS50885">
    <property type="entry name" value="HAMP"/>
    <property type="match status" value="1"/>
</dbReference>
<dbReference type="Proteomes" id="UP000199060">
    <property type="component" value="Unassembled WGS sequence"/>
</dbReference>
<comment type="catalytic activity">
    <reaction evidence="1">
        <text>ATP + protein L-histidine = ADP + protein N-phospho-L-histidine.</text>
        <dbReference type="EC" id="2.7.13.3"/>
    </reaction>
</comment>
<dbReference type="InterPro" id="IPR005467">
    <property type="entry name" value="His_kinase_dom"/>
</dbReference>
<sequence>MNLSYKERIARRLTGVTALIILGVFAIIYLVVHITVVNTIDRDLQLETDKHKNQIFLVNGEIRFVHKNEWQEQEHSQLQINPIFIEIVDTEGESMDRSPNLQNNHLSFYPERAGSGEAWTVKAGSRELRQMQIPLINQGVKEGYLLVAKSFTDARKTLSNLRNVLLILYPLILISLFLTMRYHADQSIDPLRQIIRKANQITQSNLNERIPQNGPNDEIGQLTQSINGLLSRLEQAIIREKQFTSDASHELRTPLAVLRGTLEVLIRKPRSTEEYELKIQSALQSIDRMSDIINQLLALARTESGTNMVKEEVELITLCEEIADEQAKEKGRTIRFESAVSAPIFIMCNEKSLRMILRNLLANAFKYSPQECPVRLKVGYLDGRAIVQVIDQGEGILPENLTKIFDPFFRQQSALESGKPGTGLGLAIVRKLADEGGLEVSVRSELGKGSEFTILFPRIS</sequence>
<reference evidence="15" key="1">
    <citation type="submission" date="2016-10" db="EMBL/GenBank/DDBJ databases">
        <authorList>
            <person name="Varghese N."/>
            <person name="Submissions S."/>
        </authorList>
    </citation>
    <scope>NUCLEOTIDE SEQUENCE [LARGE SCALE GENOMIC DNA]</scope>
    <source>
        <strain evidence="15">DSM 23095</strain>
    </source>
</reference>
<comment type="subcellular location">
    <subcellularLocation>
        <location evidence="2">Membrane</location>
    </subcellularLocation>
</comment>
<dbReference type="PROSITE" id="PS50109">
    <property type="entry name" value="HIS_KIN"/>
    <property type="match status" value="1"/>
</dbReference>
<keyword evidence="9" id="KW-0902">Two-component regulatory system</keyword>
<dbReference type="RefSeq" id="WP_087939202.1">
    <property type="nucleotide sequence ID" value="NZ_FNAC01000003.1"/>
</dbReference>
<dbReference type="Gene3D" id="6.10.340.10">
    <property type="match status" value="1"/>
</dbReference>
<dbReference type="InterPro" id="IPR003594">
    <property type="entry name" value="HATPase_dom"/>
</dbReference>
<evidence type="ECO:0000256" key="6">
    <source>
        <dbReference type="ARBA" id="ARBA00022692"/>
    </source>
</evidence>
<evidence type="ECO:0000259" key="13">
    <source>
        <dbReference type="PROSITE" id="PS50885"/>
    </source>
</evidence>
<keyword evidence="6 11" id="KW-0812">Transmembrane</keyword>
<dbReference type="Gene3D" id="1.10.287.130">
    <property type="match status" value="1"/>
</dbReference>
<dbReference type="SUPFAM" id="SSF158472">
    <property type="entry name" value="HAMP domain-like"/>
    <property type="match status" value="1"/>
</dbReference>
<dbReference type="InterPro" id="IPR003661">
    <property type="entry name" value="HisK_dim/P_dom"/>
</dbReference>
<proteinExistence type="predicted"/>
<dbReference type="AlphaFoldDB" id="A0A1G6NJ12"/>
<dbReference type="GO" id="GO:0000155">
    <property type="term" value="F:phosphorelay sensor kinase activity"/>
    <property type="evidence" value="ECO:0007669"/>
    <property type="project" value="InterPro"/>
</dbReference>
<dbReference type="Pfam" id="PF02518">
    <property type="entry name" value="HATPase_c"/>
    <property type="match status" value="1"/>
</dbReference>
<keyword evidence="8 11" id="KW-1133">Transmembrane helix</keyword>
<dbReference type="PRINTS" id="PR00344">
    <property type="entry name" value="BCTRLSENSOR"/>
</dbReference>
<dbReference type="CDD" id="cd00082">
    <property type="entry name" value="HisKA"/>
    <property type="match status" value="1"/>
</dbReference>
<dbReference type="GO" id="GO:0005886">
    <property type="term" value="C:plasma membrane"/>
    <property type="evidence" value="ECO:0007669"/>
    <property type="project" value="TreeGrafter"/>
</dbReference>
<evidence type="ECO:0000256" key="1">
    <source>
        <dbReference type="ARBA" id="ARBA00000085"/>
    </source>
</evidence>
<protein>
    <recommendedName>
        <fullName evidence="3">histidine kinase</fullName>
        <ecNumber evidence="3">2.7.13.3</ecNumber>
    </recommendedName>
</protein>
<dbReference type="EMBL" id="FNAC01000003">
    <property type="protein sequence ID" value="SDC67768.1"/>
    <property type="molecule type" value="Genomic_DNA"/>
</dbReference>
<keyword evidence="4" id="KW-0597">Phosphoprotein</keyword>
<feature type="domain" description="Histidine kinase" evidence="12">
    <location>
        <begin position="246"/>
        <end position="460"/>
    </location>
</feature>
<dbReference type="InterPro" id="IPR036890">
    <property type="entry name" value="HATPase_C_sf"/>
</dbReference>
<accession>A0A1G6NJ12</accession>
<dbReference type="Pfam" id="PF00512">
    <property type="entry name" value="HisKA"/>
    <property type="match status" value="1"/>
</dbReference>
<evidence type="ECO:0000259" key="12">
    <source>
        <dbReference type="PROSITE" id="PS50109"/>
    </source>
</evidence>
<keyword evidence="10 11" id="KW-0472">Membrane</keyword>
<dbReference type="PANTHER" id="PTHR45436:SF5">
    <property type="entry name" value="SENSOR HISTIDINE KINASE TRCS"/>
    <property type="match status" value="1"/>
</dbReference>
<gene>
    <name evidence="14" type="ORF">SAMN04488104_1003160</name>
</gene>
<keyword evidence="7 14" id="KW-0418">Kinase</keyword>
<evidence type="ECO:0000256" key="2">
    <source>
        <dbReference type="ARBA" id="ARBA00004370"/>
    </source>
</evidence>
<organism evidence="14 15">
    <name type="scientific">Algoriphagus faecimaris</name>
    <dbReference type="NCBI Taxonomy" id="686796"/>
    <lineage>
        <taxon>Bacteria</taxon>
        <taxon>Pseudomonadati</taxon>
        <taxon>Bacteroidota</taxon>
        <taxon>Cytophagia</taxon>
        <taxon>Cytophagales</taxon>
        <taxon>Cyclobacteriaceae</taxon>
        <taxon>Algoriphagus</taxon>
    </lineage>
</organism>
<evidence type="ECO:0000313" key="14">
    <source>
        <dbReference type="EMBL" id="SDC67768.1"/>
    </source>
</evidence>
<evidence type="ECO:0000256" key="4">
    <source>
        <dbReference type="ARBA" id="ARBA00022553"/>
    </source>
</evidence>
<dbReference type="SMART" id="SM00304">
    <property type="entry name" value="HAMP"/>
    <property type="match status" value="1"/>
</dbReference>
<dbReference type="InterPro" id="IPR004358">
    <property type="entry name" value="Sig_transdc_His_kin-like_C"/>
</dbReference>
<dbReference type="SMART" id="SM00388">
    <property type="entry name" value="HisKA"/>
    <property type="match status" value="1"/>
</dbReference>
<feature type="transmembrane region" description="Helical" evidence="11">
    <location>
        <begin position="164"/>
        <end position="184"/>
    </location>
</feature>
<dbReference type="FunFam" id="1.10.287.130:FF:000001">
    <property type="entry name" value="Two-component sensor histidine kinase"/>
    <property type="match status" value="1"/>
</dbReference>
<name>A0A1G6NJ12_9BACT</name>
<dbReference type="InterPro" id="IPR050428">
    <property type="entry name" value="TCS_sensor_his_kinase"/>
</dbReference>
<dbReference type="InterPro" id="IPR003660">
    <property type="entry name" value="HAMP_dom"/>
</dbReference>
<evidence type="ECO:0000256" key="10">
    <source>
        <dbReference type="ARBA" id="ARBA00023136"/>
    </source>
</evidence>
<feature type="domain" description="HAMP" evidence="13">
    <location>
        <begin position="185"/>
        <end position="238"/>
    </location>
</feature>
<dbReference type="SMART" id="SM00387">
    <property type="entry name" value="HATPase_c"/>
    <property type="match status" value="1"/>
</dbReference>
<evidence type="ECO:0000256" key="11">
    <source>
        <dbReference type="SAM" id="Phobius"/>
    </source>
</evidence>
<dbReference type="SUPFAM" id="SSF55874">
    <property type="entry name" value="ATPase domain of HSP90 chaperone/DNA topoisomerase II/histidine kinase"/>
    <property type="match status" value="1"/>
</dbReference>
<evidence type="ECO:0000256" key="8">
    <source>
        <dbReference type="ARBA" id="ARBA00022989"/>
    </source>
</evidence>
<dbReference type="InterPro" id="IPR036097">
    <property type="entry name" value="HisK_dim/P_sf"/>
</dbReference>
<dbReference type="CDD" id="cd06225">
    <property type="entry name" value="HAMP"/>
    <property type="match status" value="1"/>
</dbReference>
<evidence type="ECO:0000256" key="9">
    <source>
        <dbReference type="ARBA" id="ARBA00023012"/>
    </source>
</evidence>
<keyword evidence="5" id="KW-0808">Transferase</keyword>
<dbReference type="EC" id="2.7.13.3" evidence="3"/>
<dbReference type="PANTHER" id="PTHR45436">
    <property type="entry name" value="SENSOR HISTIDINE KINASE YKOH"/>
    <property type="match status" value="1"/>
</dbReference>
<dbReference type="Gene3D" id="3.30.565.10">
    <property type="entry name" value="Histidine kinase-like ATPase, C-terminal domain"/>
    <property type="match status" value="1"/>
</dbReference>
<evidence type="ECO:0000256" key="5">
    <source>
        <dbReference type="ARBA" id="ARBA00022679"/>
    </source>
</evidence>
<feature type="transmembrane region" description="Helical" evidence="11">
    <location>
        <begin position="12"/>
        <end position="32"/>
    </location>
</feature>